<keyword evidence="2" id="KW-1185">Reference proteome</keyword>
<comment type="caution">
    <text evidence="1">The sequence shown here is derived from an EMBL/GenBank/DDBJ whole genome shotgun (WGS) entry which is preliminary data.</text>
</comment>
<dbReference type="GO" id="GO:0005739">
    <property type="term" value="C:mitochondrion"/>
    <property type="evidence" value="ECO:0007669"/>
    <property type="project" value="TreeGrafter"/>
</dbReference>
<sequence length="80" mass="9082">MRHEYQSLQRFSNDFALCASIRVPQPVAALLRRDILVETFEEGVSVGHILKDTKYSSELKKHLATIGMDALLQMVSVHIK</sequence>
<dbReference type="PANTHER" id="PTHR45890:SF1">
    <property type="entry name" value="AARF DOMAIN CONTAINING KINASE 2"/>
    <property type="match status" value="1"/>
</dbReference>
<name>A0AAV2IQA4_LYMST</name>
<dbReference type="Proteomes" id="UP001497497">
    <property type="component" value="Unassembled WGS sequence"/>
</dbReference>
<accession>A0AAV2IQA4</accession>
<protein>
    <submittedName>
        <fullName evidence="1">Uncharacterized protein</fullName>
    </submittedName>
</protein>
<dbReference type="AlphaFoldDB" id="A0AAV2IQA4"/>
<gene>
    <name evidence="1" type="ORF">GSLYS_00022457001</name>
</gene>
<evidence type="ECO:0000313" key="1">
    <source>
        <dbReference type="EMBL" id="CAL1549140.1"/>
    </source>
</evidence>
<reference evidence="1 2" key="1">
    <citation type="submission" date="2024-04" db="EMBL/GenBank/DDBJ databases">
        <authorList>
            <consortium name="Genoscope - CEA"/>
            <person name="William W."/>
        </authorList>
    </citation>
    <scope>NUCLEOTIDE SEQUENCE [LARGE SCALE GENOMIC DNA]</scope>
</reference>
<dbReference type="EMBL" id="CAXITT010005297">
    <property type="protein sequence ID" value="CAL1549140.1"/>
    <property type="molecule type" value="Genomic_DNA"/>
</dbReference>
<evidence type="ECO:0000313" key="2">
    <source>
        <dbReference type="Proteomes" id="UP001497497"/>
    </source>
</evidence>
<organism evidence="1 2">
    <name type="scientific">Lymnaea stagnalis</name>
    <name type="common">Great pond snail</name>
    <name type="synonym">Helix stagnalis</name>
    <dbReference type="NCBI Taxonomy" id="6523"/>
    <lineage>
        <taxon>Eukaryota</taxon>
        <taxon>Metazoa</taxon>
        <taxon>Spiralia</taxon>
        <taxon>Lophotrochozoa</taxon>
        <taxon>Mollusca</taxon>
        <taxon>Gastropoda</taxon>
        <taxon>Heterobranchia</taxon>
        <taxon>Euthyneura</taxon>
        <taxon>Panpulmonata</taxon>
        <taxon>Hygrophila</taxon>
        <taxon>Lymnaeoidea</taxon>
        <taxon>Lymnaeidae</taxon>
        <taxon>Lymnaea</taxon>
    </lineage>
</organism>
<proteinExistence type="predicted"/>
<dbReference type="InterPro" id="IPR052402">
    <property type="entry name" value="ADCK_kinase"/>
</dbReference>
<dbReference type="PANTHER" id="PTHR45890">
    <property type="entry name" value="AARF DOMAIN CONTAINING KINASE 2 (PREDICTED)"/>
    <property type="match status" value="1"/>
</dbReference>